<name>A0A7J9DAQ0_9ROSI</name>
<reference evidence="1 2" key="1">
    <citation type="journal article" date="2019" name="Genome Biol. Evol.">
        <title>Insights into the evolution of the New World diploid cottons (Gossypium, subgenus Houzingenia) based on genome sequencing.</title>
        <authorList>
            <person name="Grover C.E."/>
            <person name="Arick M.A. 2nd"/>
            <person name="Thrash A."/>
            <person name="Conover J.L."/>
            <person name="Sanders W.S."/>
            <person name="Peterson D.G."/>
            <person name="Frelichowski J.E."/>
            <person name="Scheffler J.A."/>
            <person name="Scheffler B.E."/>
            <person name="Wendel J.F."/>
        </authorList>
    </citation>
    <scope>NUCLEOTIDE SEQUENCE [LARGE SCALE GENOMIC DNA]</scope>
    <source>
        <strain evidence="1">8</strain>
        <tissue evidence="1">Leaf</tissue>
    </source>
</reference>
<accession>A0A7J9DAQ0</accession>
<evidence type="ECO:0000313" key="2">
    <source>
        <dbReference type="Proteomes" id="UP000593568"/>
    </source>
</evidence>
<comment type="caution">
    <text evidence="1">The sequence shown here is derived from an EMBL/GenBank/DDBJ whole genome shotgun (WGS) entry which is preliminary data.</text>
</comment>
<keyword evidence="2" id="KW-1185">Reference proteome</keyword>
<dbReference type="AlphaFoldDB" id="A0A7J9DAQ0"/>
<organism evidence="1 2">
    <name type="scientific">Gossypium trilobum</name>
    <dbReference type="NCBI Taxonomy" id="34281"/>
    <lineage>
        <taxon>Eukaryota</taxon>
        <taxon>Viridiplantae</taxon>
        <taxon>Streptophyta</taxon>
        <taxon>Embryophyta</taxon>
        <taxon>Tracheophyta</taxon>
        <taxon>Spermatophyta</taxon>
        <taxon>Magnoliopsida</taxon>
        <taxon>eudicotyledons</taxon>
        <taxon>Gunneridae</taxon>
        <taxon>Pentapetalae</taxon>
        <taxon>rosids</taxon>
        <taxon>malvids</taxon>
        <taxon>Malvales</taxon>
        <taxon>Malvaceae</taxon>
        <taxon>Malvoideae</taxon>
        <taxon>Gossypium</taxon>
    </lineage>
</organism>
<feature type="non-terminal residue" evidence="1">
    <location>
        <position position="37"/>
    </location>
</feature>
<dbReference type="EMBL" id="JABEZW010000001">
    <property type="protein sequence ID" value="MBA0757792.1"/>
    <property type="molecule type" value="Genomic_DNA"/>
</dbReference>
<protein>
    <submittedName>
        <fullName evidence="1">Uncharacterized protein</fullName>
    </submittedName>
</protein>
<dbReference type="Proteomes" id="UP000593568">
    <property type="component" value="Unassembled WGS sequence"/>
</dbReference>
<evidence type="ECO:0000313" key="1">
    <source>
        <dbReference type="EMBL" id="MBA0757792.1"/>
    </source>
</evidence>
<sequence length="37" mass="4731">MSLFRFYHEIDLKRVLRGTHWFFNRNLILFYRVKKGK</sequence>
<gene>
    <name evidence="1" type="ORF">Gotri_020858</name>
</gene>
<proteinExistence type="predicted"/>